<dbReference type="PRINTS" id="PR00337">
    <property type="entry name" value="LEUILEVALBP"/>
</dbReference>
<feature type="domain" description="Leucine-binding protein" evidence="6">
    <location>
        <begin position="30"/>
        <end position="368"/>
    </location>
</feature>
<protein>
    <submittedName>
        <fullName evidence="7">ABC transporter substrate-binding protein</fullName>
    </submittedName>
</protein>
<keyword evidence="8" id="KW-1185">Reference proteome</keyword>
<evidence type="ECO:0000259" key="6">
    <source>
        <dbReference type="Pfam" id="PF13458"/>
    </source>
</evidence>
<organism evidence="7 8">
    <name type="scientific">Wansuia hejianensis</name>
    <dbReference type="NCBI Taxonomy" id="2763667"/>
    <lineage>
        <taxon>Bacteria</taxon>
        <taxon>Bacillati</taxon>
        <taxon>Bacillota</taxon>
        <taxon>Clostridia</taxon>
        <taxon>Lachnospirales</taxon>
        <taxon>Lachnospiraceae</taxon>
        <taxon>Wansuia</taxon>
    </lineage>
</organism>
<proteinExistence type="inferred from homology"/>
<evidence type="ECO:0000256" key="4">
    <source>
        <dbReference type="ARBA" id="ARBA00022970"/>
    </source>
</evidence>
<dbReference type="Gene3D" id="3.40.50.2300">
    <property type="match status" value="2"/>
</dbReference>
<keyword evidence="3 5" id="KW-0732">Signal</keyword>
<dbReference type="RefSeq" id="WP_249329193.1">
    <property type="nucleotide sequence ID" value="NZ_CP060635.1"/>
</dbReference>
<dbReference type="SUPFAM" id="SSF53822">
    <property type="entry name" value="Periplasmic binding protein-like I"/>
    <property type="match status" value="1"/>
</dbReference>
<keyword evidence="2" id="KW-0813">Transport</keyword>
<gene>
    <name evidence="7" type="ORF">H9Q79_03395</name>
</gene>
<dbReference type="PANTHER" id="PTHR30483">
    <property type="entry name" value="LEUCINE-SPECIFIC-BINDING PROTEIN"/>
    <property type="match status" value="1"/>
</dbReference>
<accession>A0A7G9GEW5</accession>
<dbReference type="PROSITE" id="PS51257">
    <property type="entry name" value="PROKAR_LIPOPROTEIN"/>
    <property type="match status" value="1"/>
</dbReference>
<dbReference type="Proteomes" id="UP000515860">
    <property type="component" value="Chromosome"/>
</dbReference>
<evidence type="ECO:0000256" key="5">
    <source>
        <dbReference type="SAM" id="SignalP"/>
    </source>
</evidence>
<evidence type="ECO:0000313" key="8">
    <source>
        <dbReference type="Proteomes" id="UP000515860"/>
    </source>
</evidence>
<feature type="chain" id="PRO_5028906898" evidence="5">
    <location>
        <begin position="22"/>
        <end position="381"/>
    </location>
</feature>
<dbReference type="CDD" id="cd19988">
    <property type="entry name" value="PBP1_ABC_HAAT-like"/>
    <property type="match status" value="1"/>
</dbReference>
<dbReference type="InterPro" id="IPR000709">
    <property type="entry name" value="Leu_Ile_Val-bd"/>
</dbReference>
<evidence type="ECO:0000256" key="2">
    <source>
        <dbReference type="ARBA" id="ARBA00022448"/>
    </source>
</evidence>
<dbReference type="AlphaFoldDB" id="A0A7G9GEW5"/>
<dbReference type="PANTHER" id="PTHR30483:SF6">
    <property type="entry name" value="PERIPLASMIC BINDING PROTEIN OF ABC TRANSPORTER FOR NATURAL AMINO ACIDS"/>
    <property type="match status" value="1"/>
</dbReference>
<dbReference type="EMBL" id="CP060635">
    <property type="protein sequence ID" value="QNM09347.1"/>
    <property type="molecule type" value="Genomic_DNA"/>
</dbReference>
<dbReference type="KEGG" id="whj:H9Q79_03395"/>
<feature type="signal peptide" evidence="5">
    <location>
        <begin position="1"/>
        <end position="21"/>
    </location>
</feature>
<dbReference type="InterPro" id="IPR051010">
    <property type="entry name" value="BCAA_transport"/>
</dbReference>
<evidence type="ECO:0000313" key="7">
    <source>
        <dbReference type="EMBL" id="QNM09347.1"/>
    </source>
</evidence>
<dbReference type="GO" id="GO:0006865">
    <property type="term" value="P:amino acid transport"/>
    <property type="evidence" value="ECO:0007669"/>
    <property type="project" value="UniProtKB-KW"/>
</dbReference>
<reference evidence="7 8" key="1">
    <citation type="submission" date="2020-08" db="EMBL/GenBank/DDBJ databases">
        <authorList>
            <person name="Liu C."/>
            <person name="Sun Q."/>
        </authorList>
    </citation>
    <scope>NUCLEOTIDE SEQUENCE [LARGE SCALE GENOMIC DNA]</scope>
    <source>
        <strain evidence="7 8">NSJ-29</strain>
    </source>
</reference>
<dbReference type="Pfam" id="PF13458">
    <property type="entry name" value="Peripla_BP_6"/>
    <property type="match status" value="1"/>
</dbReference>
<dbReference type="InterPro" id="IPR028081">
    <property type="entry name" value="Leu-bd"/>
</dbReference>
<evidence type="ECO:0000256" key="1">
    <source>
        <dbReference type="ARBA" id="ARBA00010062"/>
    </source>
</evidence>
<sequence length="381" mass="40300">MTKMRKIGCLVLALAMGMSLAGCGGSDSGTIRIGAVGPLTGDSSNGGTDELEGKQLAVEDFNAAGGIDGKKVELFSEDDASSASQSASAVTKLINQDKVVAIIGAHNSACTLADLEVINKYEIPMITPGSSAETVLTSGCKWISRSFPGDGLQCSALINYITTTGTPKKIGVIYSNDDFGQGGLKSLTAAAEAKGLEVASESFANEDKDMTTQLSKLKSENIDCLFIWCQYTPGALIMKQARALDWDVQFYSGTGTIHEDTFSLSDGSYVGCINSVPFTSTSTDPKVQDFVKRYEEKFGEAPSQNSARAYDATMILLNAIKAAGTTDAAKVQEAIRNTKDYDGMQGNISIDPETGEYIGDVMIVQAVEGNTWEYLDSASTN</sequence>
<evidence type="ECO:0000256" key="3">
    <source>
        <dbReference type="ARBA" id="ARBA00022729"/>
    </source>
</evidence>
<comment type="similarity">
    <text evidence="1">Belongs to the leucine-binding protein family.</text>
</comment>
<name>A0A7G9GEW5_9FIRM</name>
<keyword evidence="4" id="KW-0029">Amino-acid transport</keyword>
<dbReference type="InterPro" id="IPR028082">
    <property type="entry name" value="Peripla_BP_I"/>
</dbReference>